<evidence type="ECO:0000256" key="2">
    <source>
        <dbReference type="ARBA" id="ARBA00022763"/>
    </source>
</evidence>
<dbReference type="SMART" id="SM00478">
    <property type="entry name" value="ENDO3c"/>
    <property type="match status" value="1"/>
</dbReference>
<dbReference type="InterPro" id="IPR051912">
    <property type="entry name" value="Alkylbase_DNA_Glycosylase/TA"/>
</dbReference>
<dbReference type="InterPro" id="IPR011257">
    <property type="entry name" value="DNA_glycosylase"/>
</dbReference>
<dbReference type="GO" id="GO:0005634">
    <property type="term" value="C:nucleus"/>
    <property type="evidence" value="ECO:0007669"/>
    <property type="project" value="TreeGrafter"/>
</dbReference>
<dbReference type="PANTHER" id="PTHR43003:SF5">
    <property type="entry name" value="DNA-3-METHYLADENINE GLYCOSYLASE"/>
    <property type="match status" value="1"/>
</dbReference>
<accession>A0A0C7N987</accession>
<dbReference type="InterPro" id="IPR003265">
    <property type="entry name" value="HhH-GPD_domain"/>
</dbReference>
<dbReference type="RefSeq" id="XP_022629291.1">
    <property type="nucleotide sequence ID" value="XM_022771378.1"/>
</dbReference>
<keyword evidence="6" id="KW-1185">Reference proteome</keyword>
<name>A0A0C7N987_9SACH</name>
<dbReference type="GO" id="GO:0043916">
    <property type="term" value="F:DNA-7-methylguanine glycosylase activity"/>
    <property type="evidence" value="ECO:0007669"/>
    <property type="project" value="TreeGrafter"/>
</dbReference>
<dbReference type="GO" id="GO:0006285">
    <property type="term" value="P:base-excision repair, AP site formation"/>
    <property type="evidence" value="ECO:0007669"/>
    <property type="project" value="EnsemblFungi"/>
</dbReference>
<dbReference type="Proteomes" id="UP000054304">
    <property type="component" value="Unassembled WGS sequence"/>
</dbReference>
<dbReference type="OrthoDB" id="415889at2759"/>
<dbReference type="STRING" id="1245769.A0A0C7N987"/>
<dbReference type="GO" id="GO:0006307">
    <property type="term" value="P:DNA alkylation repair"/>
    <property type="evidence" value="ECO:0007669"/>
    <property type="project" value="EnsemblFungi"/>
</dbReference>
<dbReference type="InterPro" id="IPR000035">
    <property type="entry name" value="Alkylbase_DNA_glycsylse_CS"/>
</dbReference>
<evidence type="ECO:0000313" key="6">
    <source>
        <dbReference type="Proteomes" id="UP000054304"/>
    </source>
</evidence>
<dbReference type="Gene3D" id="1.10.340.30">
    <property type="entry name" value="Hypothetical protein, domain 2"/>
    <property type="match status" value="1"/>
</dbReference>
<dbReference type="Pfam" id="PF00730">
    <property type="entry name" value="HhH-GPD"/>
    <property type="match status" value="1"/>
</dbReference>
<keyword evidence="2" id="KW-0227">DNA damage</keyword>
<dbReference type="PROSITE" id="PS00516">
    <property type="entry name" value="ALKYLBASE_DNA_GLYCOS"/>
    <property type="match status" value="1"/>
</dbReference>
<dbReference type="SUPFAM" id="SSF48150">
    <property type="entry name" value="DNA-glycosylase"/>
    <property type="match status" value="1"/>
</dbReference>
<gene>
    <name evidence="5" type="ORF">LALA0_S07e01728g</name>
</gene>
<dbReference type="GO" id="GO:0032993">
    <property type="term" value="C:protein-DNA complex"/>
    <property type="evidence" value="ECO:0007669"/>
    <property type="project" value="TreeGrafter"/>
</dbReference>
<reference evidence="5 6" key="1">
    <citation type="submission" date="2014-12" db="EMBL/GenBank/DDBJ databases">
        <authorList>
            <person name="Neuveglise Cecile"/>
        </authorList>
    </citation>
    <scope>NUCLEOTIDE SEQUENCE [LARGE SCALE GENOMIC DNA]</scope>
    <source>
        <strain evidence="5 6">CBS 12615</strain>
    </source>
</reference>
<dbReference type="EMBL" id="LN736366">
    <property type="protein sequence ID" value="CEP63070.1"/>
    <property type="molecule type" value="Genomic_DNA"/>
</dbReference>
<proteinExistence type="inferred from homology"/>
<protein>
    <submittedName>
        <fullName evidence="5">LALA0S07e01728g1_1</fullName>
    </submittedName>
</protein>
<dbReference type="PANTHER" id="PTHR43003">
    <property type="entry name" value="DNA-3-METHYLADENINE GLYCOSYLASE"/>
    <property type="match status" value="1"/>
</dbReference>
<dbReference type="GeneID" id="34686560"/>
<evidence type="ECO:0000256" key="3">
    <source>
        <dbReference type="ARBA" id="ARBA00023204"/>
    </source>
</evidence>
<evidence type="ECO:0000256" key="1">
    <source>
        <dbReference type="ARBA" id="ARBA00010817"/>
    </source>
</evidence>
<dbReference type="GO" id="GO:0008725">
    <property type="term" value="F:DNA-3-methyladenine glycosylase activity"/>
    <property type="evidence" value="ECO:0007669"/>
    <property type="project" value="EnsemblFungi"/>
</dbReference>
<dbReference type="CDD" id="cd00056">
    <property type="entry name" value="ENDO3c"/>
    <property type="match status" value="1"/>
</dbReference>
<comment type="similarity">
    <text evidence="1">Belongs to the alkylbase DNA glycosidase AlkA family.</text>
</comment>
<dbReference type="Gene3D" id="1.10.1670.40">
    <property type="match status" value="1"/>
</dbReference>
<feature type="domain" description="HhH-GPD" evidence="4">
    <location>
        <begin position="72"/>
        <end position="224"/>
    </location>
</feature>
<dbReference type="HOGENOM" id="CLU_000445_72_4_1"/>
<organism evidence="5 6">
    <name type="scientific">Lachancea lanzarotensis</name>
    <dbReference type="NCBI Taxonomy" id="1245769"/>
    <lineage>
        <taxon>Eukaryota</taxon>
        <taxon>Fungi</taxon>
        <taxon>Dikarya</taxon>
        <taxon>Ascomycota</taxon>
        <taxon>Saccharomycotina</taxon>
        <taxon>Saccharomycetes</taxon>
        <taxon>Saccharomycetales</taxon>
        <taxon>Saccharomycetaceae</taxon>
        <taxon>Lachancea</taxon>
    </lineage>
</organism>
<dbReference type="GO" id="GO:0032131">
    <property type="term" value="F:alkylated DNA binding"/>
    <property type="evidence" value="ECO:0007669"/>
    <property type="project" value="TreeGrafter"/>
</dbReference>
<sequence>MKRSRSDTAQKLSEDFKERHIDNFNKGCEAILEIDPSLHDAISRKDFQLFLKKKQPDMTLNYHFLNLASSILAQQISGAAANSIKKKIIDRYGHFPSFQETAELFRQSKSQELRECGLSARKVQYMESLANYFNDNEQEIKALLSKENDVIASELVSNVKGIGPWSAKMFLVTSMERLDIFAADDLGIARGCSKYLDARPDVVKDLMSKRGPVIKRSKIKHVKKNWKVYDEDIVEKCGELFAPYRTIFMFLMWRISDTNVEVMAKREDEFTADKTS</sequence>
<dbReference type="AlphaFoldDB" id="A0A0C7N987"/>
<evidence type="ECO:0000259" key="4">
    <source>
        <dbReference type="SMART" id="SM00478"/>
    </source>
</evidence>
<evidence type="ECO:0000313" key="5">
    <source>
        <dbReference type="EMBL" id="CEP63070.1"/>
    </source>
</evidence>
<keyword evidence="3" id="KW-0234">DNA repair</keyword>